<gene>
    <name evidence="3" type="ORF">PCOR1329_LOCUS47308</name>
</gene>
<accession>A0ABN9UCG0</accession>
<protein>
    <recommendedName>
        <fullName evidence="5">Protein xylosyltransferase</fullName>
    </recommendedName>
</protein>
<proteinExistence type="inferred from homology"/>
<keyword evidence="2" id="KW-0808">Transferase</keyword>
<evidence type="ECO:0000256" key="2">
    <source>
        <dbReference type="ARBA" id="ARBA00022679"/>
    </source>
</evidence>
<comment type="caution">
    <text evidence="3">The sequence shown here is derived from an EMBL/GenBank/DDBJ whole genome shotgun (WGS) entry which is preliminary data.</text>
</comment>
<dbReference type="Pfam" id="PF01793">
    <property type="entry name" value="Glyco_transf_15"/>
    <property type="match status" value="1"/>
</dbReference>
<dbReference type="SUPFAM" id="SSF53448">
    <property type="entry name" value="Nucleotide-diphospho-sugar transferases"/>
    <property type="match status" value="1"/>
</dbReference>
<keyword evidence="4" id="KW-1185">Reference proteome</keyword>
<sequence length="241" mass="27831">MELGGYGLGYRGMCRFRSGPMFTQPVLTHFDYAWTLDTDGYFPAGIQSDPFEIMWRKGLVYGYSHVSRDQASAVQHFWEFCRLYFETKGLDPKSTPMMRRITDALVLRDTYWHEWNRVLFMNDIEITQLSWFRGDQYQDFFRYLDSVGGFWLYRWGDHAVRTIALALFLDQDKLLKMGVPYGHQNTCRCGDEHPDKVCVRTNASDWWQCLPASEAQLVAGGKEVASGDIGTVHEGILFGGL</sequence>
<evidence type="ECO:0000313" key="4">
    <source>
        <dbReference type="Proteomes" id="UP001189429"/>
    </source>
</evidence>
<dbReference type="EMBL" id="CAUYUJ010015699">
    <property type="protein sequence ID" value="CAK0857107.1"/>
    <property type="molecule type" value="Genomic_DNA"/>
</dbReference>
<comment type="similarity">
    <text evidence="1">Belongs to the glycosyltransferase 15 family.</text>
</comment>
<dbReference type="InterPro" id="IPR029044">
    <property type="entry name" value="Nucleotide-diphossugar_trans"/>
</dbReference>
<dbReference type="PANTHER" id="PTHR31121">
    <property type="entry name" value="ALPHA-1,2 MANNOSYLTRANSFERASE KTR1"/>
    <property type="match status" value="1"/>
</dbReference>
<dbReference type="Gene3D" id="3.90.550.10">
    <property type="entry name" value="Spore Coat Polysaccharide Biosynthesis Protein SpsA, Chain A"/>
    <property type="match status" value="1"/>
</dbReference>
<evidence type="ECO:0000256" key="1">
    <source>
        <dbReference type="ARBA" id="ARBA00007677"/>
    </source>
</evidence>
<reference evidence="3" key="1">
    <citation type="submission" date="2023-10" db="EMBL/GenBank/DDBJ databases">
        <authorList>
            <person name="Chen Y."/>
            <person name="Shah S."/>
            <person name="Dougan E. K."/>
            <person name="Thang M."/>
            <person name="Chan C."/>
        </authorList>
    </citation>
    <scope>NUCLEOTIDE SEQUENCE [LARGE SCALE GENOMIC DNA]</scope>
</reference>
<evidence type="ECO:0000313" key="3">
    <source>
        <dbReference type="EMBL" id="CAK0857107.1"/>
    </source>
</evidence>
<evidence type="ECO:0008006" key="5">
    <source>
        <dbReference type="Google" id="ProtNLM"/>
    </source>
</evidence>
<dbReference type="PANTHER" id="PTHR31121:SF6">
    <property type="entry name" value="ALPHA-1,2 MANNOSYLTRANSFERASE KTR1"/>
    <property type="match status" value="1"/>
</dbReference>
<organism evidence="3 4">
    <name type="scientific">Prorocentrum cordatum</name>
    <dbReference type="NCBI Taxonomy" id="2364126"/>
    <lineage>
        <taxon>Eukaryota</taxon>
        <taxon>Sar</taxon>
        <taxon>Alveolata</taxon>
        <taxon>Dinophyceae</taxon>
        <taxon>Prorocentrales</taxon>
        <taxon>Prorocentraceae</taxon>
        <taxon>Prorocentrum</taxon>
    </lineage>
</organism>
<dbReference type="InterPro" id="IPR002685">
    <property type="entry name" value="Glyco_trans_15"/>
</dbReference>
<name>A0ABN9UCG0_9DINO</name>
<dbReference type="Proteomes" id="UP001189429">
    <property type="component" value="Unassembled WGS sequence"/>
</dbReference>